<dbReference type="EMBL" id="MFGB01000017">
    <property type="protein sequence ID" value="OGF26112.1"/>
    <property type="molecule type" value="Genomic_DNA"/>
</dbReference>
<organism evidence="1 2">
    <name type="scientific">Candidatus Falkowbacteria bacterium RIFOXYA2_FULL_47_19</name>
    <dbReference type="NCBI Taxonomy" id="1797994"/>
    <lineage>
        <taxon>Bacteria</taxon>
        <taxon>Candidatus Falkowiibacteriota</taxon>
    </lineage>
</organism>
<proteinExistence type="predicted"/>
<dbReference type="Pfam" id="PF06042">
    <property type="entry name" value="NTP_transf_6"/>
    <property type="match status" value="1"/>
</dbReference>
<name>A0A1F5SHK8_9BACT</name>
<dbReference type="STRING" id="1797994.A2227_02745"/>
<dbReference type="InterPro" id="IPR009267">
    <property type="entry name" value="NTP_transf_6"/>
</dbReference>
<evidence type="ECO:0008006" key="3">
    <source>
        <dbReference type="Google" id="ProtNLM"/>
    </source>
</evidence>
<dbReference type="AlphaFoldDB" id="A0A1F5SHK8"/>
<reference evidence="1 2" key="1">
    <citation type="journal article" date="2016" name="Nat. Commun.">
        <title>Thousands of microbial genomes shed light on interconnected biogeochemical processes in an aquifer system.</title>
        <authorList>
            <person name="Anantharaman K."/>
            <person name="Brown C.T."/>
            <person name="Hug L.A."/>
            <person name="Sharon I."/>
            <person name="Castelle C.J."/>
            <person name="Probst A.J."/>
            <person name="Thomas B.C."/>
            <person name="Singh A."/>
            <person name="Wilkins M.J."/>
            <person name="Karaoz U."/>
            <person name="Brodie E.L."/>
            <person name="Williams K.H."/>
            <person name="Hubbard S.S."/>
            <person name="Banfield J.F."/>
        </authorList>
    </citation>
    <scope>NUCLEOTIDE SEQUENCE [LARGE SCALE GENOMIC DNA]</scope>
</reference>
<comment type="caution">
    <text evidence="1">The sequence shown here is derived from an EMBL/GenBank/DDBJ whole genome shotgun (WGS) entry which is preliminary data.</text>
</comment>
<accession>A0A1F5SHK8</accession>
<dbReference type="PANTHER" id="PTHR39166">
    <property type="entry name" value="BLL1166 PROTEIN"/>
    <property type="match status" value="1"/>
</dbReference>
<evidence type="ECO:0000313" key="1">
    <source>
        <dbReference type="EMBL" id="OGF26112.1"/>
    </source>
</evidence>
<gene>
    <name evidence="1" type="ORF">A2227_02745</name>
</gene>
<protein>
    <recommendedName>
        <fullName evidence="3">Nucleotidyltransferase family protein</fullName>
    </recommendedName>
</protein>
<evidence type="ECO:0000313" key="2">
    <source>
        <dbReference type="Proteomes" id="UP000178367"/>
    </source>
</evidence>
<sequence length="204" mass="23483">MAIAGEEQLLEILDSNKSVRTILEKAREMDMPNWYLGAGGIVQTVWNLKHGFDPENGIKDYDLVYYDAGDISYEAEDRFILRGEKFFKDIPVPVEIRNQARVHLWYEKHFGKKIGQYGSAEEAMGTWPTTATAVGVRRENGRFRVCAPLGLDDLLGMIVRANKALITEKIYRDKADRWIKIWPNLKIIPWSQEQDRKMPGIDPI</sequence>
<dbReference type="PANTHER" id="PTHR39166:SF1">
    <property type="entry name" value="BLL1166 PROTEIN"/>
    <property type="match status" value="1"/>
</dbReference>
<dbReference type="Proteomes" id="UP000178367">
    <property type="component" value="Unassembled WGS sequence"/>
</dbReference>